<evidence type="ECO:0000313" key="1">
    <source>
        <dbReference type="EMBL" id="GBP87588.1"/>
    </source>
</evidence>
<proteinExistence type="predicted"/>
<keyword evidence="2" id="KW-1185">Reference proteome</keyword>
<protein>
    <submittedName>
        <fullName evidence="1">Uncharacterized protein</fullName>
    </submittedName>
</protein>
<dbReference type="AlphaFoldDB" id="A0A4C1ZIJ2"/>
<accession>A0A4C1ZIJ2</accession>
<sequence length="81" mass="9299">MGPLLGYPRPHTTRSELKIFLASSVLGRIASTIRADYRRVWSFCAPSAQENDHIGRFDIFEGEISRNTADYRFDLTLFFKA</sequence>
<dbReference type="Proteomes" id="UP000299102">
    <property type="component" value="Unassembled WGS sequence"/>
</dbReference>
<gene>
    <name evidence="1" type="ORF">EVAR_65209_1</name>
</gene>
<organism evidence="1 2">
    <name type="scientific">Eumeta variegata</name>
    <name type="common">Bagworm moth</name>
    <name type="synonym">Eumeta japonica</name>
    <dbReference type="NCBI Taxonomy" id="151549"/>
    <lineage>
        <taxon>Eukaryota</taxon>
        <taxon>Metazoa</taxon>
        <taxon>Ecdysozoa</taxon>
        <taxon>Arthropoda</taxon>
        <taxon>Hexapoda</taxon>
        <taxon>Insecta</taxon>
        <taxon>Pterygota</taxon>
        <taxon>Neoptera</taxon>
        <taxon>Endopterygota</taxon>
        <taxon>Lepidoptera</taxon>
        <taxon>Glossata</taxon>
        <taxon>Ditrysia</taxon>
        <taxon>Tineoidea</taxon>
        <taxon>Psychidae</taxon>
        <taxon>Oiketicinae</taxon>
        <taxon>Eumeta</taxon>
    </lineage>
</organism>
<dbReference type="EMBL" id="BGZK01001869">
    <property type="protein sequence ID" value="GBP87588.1"/>
    <property type="molecule type" value="Genomic_DNA"/>
</dbReference>
<reference evidence="1 2" key="1">
    <citation type="journal article" date="2019" name="Commun. Biol.">
        <title>The bagworm genome reveals a unique fibroin gene that provides high tensile strength.</title>
        <authorList>
            <person name="Kono N."/>
            <person name="Nakamura H."/>
            <person name="Ohtoshi R."/>
            <person name="Tomita M."/>
            <person name="Numata K."/>
            <person name="Arakawa K."/>
        </authorList>
    </citation>
    <scope>NUCLEOTIDE SEQUENCE [LARGE SCALE GENOMIC DNA]</scope>
</reference>
<comment type="caution">
    <text evidence="1">The sequence shown here is derived from an EMBL/GenBank/DDBJ whole genome shotgun (WGS) entry which is preliminary data.</text>
</comment>
<evidence type="ECO:0000313" key="2">
    <source>
        <dbReference type="Proteomes" id="UP000299102"/>
    </source>
</evidence>
<name>A0A4C1ZIJ2_EUMVA</name>